<feature type="transmembrane region" description="Helical" evidence="5">
    <location>
        <begin position="341"/>
        <end position="363"/>
    </location>
</feature>
<dbReference type="GO" id="GO:0022857">
    <property type="term" value="F:transmembrane transporter activity"/>
    <property type="evidence" value="ECO:0007669"/>
    <property type="project" value="InterPro"/>
</dbReference>
<evidence type="ECO:0000256" key="5">
    <source>
        <dbReference type="SAM" id="Phobius"/>
    </source>
</evidence>
<feature type="transmembrane region" description="Helical" evidence="5">
    <location>
        <begin position="316"/>
        <end position="335"/>
    </location>
</feature>
<dbReference type="GO" id="GO:0016020">
    <property type="term" value="C:membrane"/>
    <property type="evidence" value="ECO:0007669"/>
    <property type="project" value="UniProtKB-SubCell"/>
</dbReference>
<dbReference type="InterPro" id="IPR036259">
    <property type="entry name" value="MFS_trans_sf"/>
</dbReference>
<dbReference type="PROSITE" id="PS00216">
    <property type="entry name" value="SUGAR_TRANSPORT_1"/>
    <property type="match status" value="1"/>
</dbReference>
<feature type="transmembrane region" description="Helical" evidence="5">
    <location>
        <begin position="44"/>
        <end position="64"/>
    </location>
</feature>
<feature type="domain" description="Major facilitator superfamily (MFS) profile" evidence="6">
    <location>
        <begin position="28"/>
        <end position="427"/>
    </location>
</feature>
<reference evidence="8 10" key="2">
    <citation type="journal article" date="2014" name="PLoS Genet.">
        <title>Phylogenetically driven sequencing of extremely halophilic archaea reveals strategies for static and dynamic osmo-response.</title>
        <authorList>
            <person name="Becker E.A."/>
            <person name="Seitzer P.M."/>
            <person name="Tritt A."/>
            <person name="Larsen D."/>
            <person name="Krusor M."/>
            <person name="Yao A.I."/>
            <person name="Wu D."/>
            <person name="Madern D."/>
            <person name="Eisen J.A."/>
            <person name="Darling A.E."/>
            <person name="Facciotti M.T."/>
        </authorList>
    </citation>
    <scope>NUCLEOTIDE SEQUENCE [LARGE SCALE GENOMIC DNA]</scope>
    <source>
        <strain evidence="8">B3</strain>
        <strain evidence="10">DSM 18796 / CECT 7217 / JCM 14584 / KCTC 4019 / B3</strain>
    </source>
</reference>
<feature type="transmembrane region" description="Helical" evidence="5">
    <location>
        <begin position="251"/>
        <end position="271"/>
    </location>
</feature>
<dbReference type="EMBL" id="AOHV01000009">
    <property type="protein sequence ID" value="ELY40562.1"/>
    <property type="molecule type" value="Genomic_DNA"/>
</dbReference>
<feature type="transmembrane region" description="Helical" evidence="5">
    <location>
        <begin position="102"/>
        <end position="118"/>
    </location>
</feature>
<evidence type="ECO:0000256" key="3">
    <source>
        <dbReference type="ARBA" id="ARBA00022989"/>
    </source>
</evidence>
<evidence type="ECO:0000313" key="7">
    <source>
        <dbReference type="EMBL" id="ADJ14299.1"/>
    </source>
</evidence>
<keyword evidence="3 5" id="KW-1133">Transmembrane helix</keyword>
<dbReference type="AlphaFoldDB" id="D8J8W4"/>
<dbReference type="KEGG" id="hje:HacjB3_04540"/>
<dbReference type="SUPFAM" id="SSF103473">
    <property type="entry name" value="MFS general substrate transporter"/>
    <property type="match status" value="2"/>
</dbReference>
<comment type="subcellular location">
    <subcellularLocation>
        <location evidence="1">Membrane</location>
        <topology evidence="1">Multi-pass membrane protein</topology>
    </subcellularLocation>
</comment>
<feature type="transmembrane region" description="Helical" evidence="5">
    <location>
        <begin position="70"/>
        <end position="90"/>
    </location>
</feature>
<feature type="transmembrane region" description="Helical" evidence="5">
    <location>
        <begin position="403"/>
        <end position="421"/>
    </location>
</feature>
<dbReference type="PANTHER" id="PTHR23518">
    <property type="entry name" value="C-METHYLTRANSFERASE"/>
    <property type="match status" value="1"/>
</dbReference>
<protein>
    <submittedName>
        <fullName evidence="7">Major facilitator superfamily MFS_1</fullName>
    </submittedName>
    <submittedName>
        <fullName evidence="8">Major facilitator superfamily protein</fullName>
    </submittedName>
</protein>
<dbReference type="InterPro" id="IPR011701">
    <property type="entry name" value="MFS"/>
</dbReference>
<dbReference type="PANTHER" id="PTHR23518:SF2">
    <property type="entry name" value="MAJOR FACILITATOR SUPERFAMILY TRANSPORTER"/>
    <property type="match status" value="1"/>
</dbReference>
<evidence type="ECO:0000256" key="1">
    <source>
        <dbReference type="ARBA" id="ARBA00004141"/>
    </source>
</evidence>
<evidence type="ECO:0000259" key="6">
    <source>
        <dbReference type="PROSITE" id="PS50850"/>
    </source>
</evidence>
<dbReference type="STRING" id="795797.HacjB3_04540"/>
<dbReference type="PATRIC" id="fig|795797.18.peg.914"/>
<evidence type="ECO:0000256" key="4">
    <source>
        <dbReference type="ARBA" id="ARBA00023136"/>
    </source>
</evidence>
<dbReference type="eggNOG" id="arCOG00130">
    <property type="taxonomic scope" value="Archaea"/>
</dbReference>
<accession>D8J8W4</accession>
<gene>
    <name evidence="7" type="ordered locus">HacjB3_04540</name>
    <name evidence="8" type="ORF">C497_02907</name>
</gene>
<dbReference type="InterPro" id="IPR005829">
    <property type="entry name" value="Sugar_transporter_CS"/>
</dbReference>
<reference evidence="7 9" key="1">
    <citation type="journal article" date="2010" name="J. Bacteriol.">
        <title>Complete genome sequence of Halalkalicoccus jeotgali B3(T), an extremely halophilic archaeon.</title>
        <authorList>
            <person name="Roh S.W."/>
            <person name="Nam Y.D."/>
            <person name="Nam S.H."/>
            <person name="Choi S.H."/>
            <person name="Park H.S."/>
            <person name="Bae J.W."/>
        </authorList>
    </citation>
    <scope>NUCLEOTIDE SEQUENCE [LARGE SCALE GENOMIC DNA]</scope>
    <source>
        <strain evidence="7">B3</strain>
        <strain evidence="9">DSM 18796 / CECT 7217 / JCM 14584 / KCTC 4019 / B3</strain>
    </source>
</reference>
<evidence type="ECO:0000256" key="2">
    <source>
        <dbReference type="ARBA" id="ARBA00022692"/>
    </source>
</evidence>
<evidence type="ECO:0000313" key="9">
    <source>
        <dbReference type="Proteomes" id="UP000000390"/>
    </source>
</evidence>
<proteinExistence type="predicted"/>
<dbReference type="Proteomes" id="UP000011645">
    <property type="component" value="Unassembled WGS sequence"/>
</dbReference>
<feature type="transmembrane region" description="Helical" evidence="5">
    <location>
        <begin position="124"/>
        <end position="149"/>
    </location>
</feature>
<sequence length="446" mass="45992">MGRTGHVPTRSEGETVVSDAMVFGVDRQVLTLSMARAADAVGNSFLIVVLPLYVASGVVSGTTFGLGEALLTGVILSAFGLFNSALQPFAGRITDTVGRRKPFVLLGLGVLTLANFAYSLGSSYWALLAIRAAQGIGVAFTITASIALVNELSTDTTRGGSMGTYNTFRLLGFGIGPIAAGTVVNGGPYTVLGVQMSGFEAAFYIAAVSAAISFLLVTVLVRDPDVERTHDPEGTSIAILDHDAEGLLDPVFTLGVASLFMAIGIALLSAIEPSVNARLEQGATLFGIEFAAFVLVQVLVQTPIGRASDRYGRRPFILAGLVILAPVTVAEGLVVAPWQMIAARALQGLAAAMVFAPALALAGDLTSEGSSGTQLSVLTMAFGLGTAIGPLASGFLIRYGYPIPFAFGGILACVGVVLVYTQVHETIEGGGLAFLLDDVRGIIARS</sequence>
<feature type="transmembrane region" description="Helical" evidence="5">
    <location>
        <begin position="170"/>
        <end position="189"/>
    </location>
</feature>
<organism evidence="7 9">
    <name type="scientific">Halalkalicoccus jeotgali (strain DSM 18796 / CECT 7217 / JCM 14584 / KCTC 4019 / B3)</name>
    <dbReference type="NCBI Taxonomy" id="795797"/>
    <lineage>
        <taxon>Archaea</taxon>
        <taxon>Methanobacteriati</taxon>
        <taxon>Methanobacteriota</taxon>
        <taxon>Stenosarchaea group</taxon>
        <taxon>Halobacteria</taxon>
        <taxon>Halobacteriales</taxon>
        <taxon>Halococcaceae</taxon>
        <taxon>Halalkalicoccus</taxon>
    </lineage>
</organism>
<dbReference type="Pfam" id="PF07690">
    <property type="entry name" value="MFS_1"/>
    <property type="match status" value="2"/>
</dbReference>
<evidence type="ECO:0000313" key="8">
    <source>
        <dbReference type="EMBL" id="ELY40562.1"/>
    </source>
</evidence>
<dbReference type="CDD" id="cd17325">
    <property type="entry name" value="MFS_MdtG_SLC18_like"/>
    <property type="match status" value="1"/>
</dbReference>
<feature type="transmembrane region" description="Helical" evidence="5">
    <location>
        <begin position="201"/>
        <end position="221"/>
    </location>
</feature>
<keyword evidence="4 5" id="KW-0472">Membrane</keyword>
<name>D8J8W4_HALJB</name>
<dbReference type="PROSITE" id="PS50850">
    <property type="entry name" value="MFS"/>
    <property type="match status" value="1"/>
</dbReference>
<dbReference type="HOGENOM" id="CLU_001265_10_14_2"/>
<feature type="transmembrane region" description="Helical" evidence="5">
    <location>
        <begin position="375"/>
        <end position="397"/>
    </location>
</feature>
<evidence type="ECO:0000313" key="10">
    <source>
        <dbReference type="Proteomes" id="UP000011645"/>
    </source>
</evidence>
<feature type="transmembrane region" description="Helical" evidence="5">
    <location>
        <begin position="283"/>
        <end position="304"/>
    </location>
</feature>
<dbReference type="InterPro" id="IPR020846">
    <property type="entry name" value="MFS_dom"/>
</dbReference>
<dbReference type="Gene3D" id="1.20.1250.20">
    <property type="entry name" value="MFS general substrate transporter like domains"/>
    <property type="match status" value="2"/>
</dbReference>
<dbReference type="Proteomes" id="UP000000390">
    <property type="component" value="Chromosome"/>
</dbReference>
<dbReference type="EMBL" id="CP002062">
    <property type="protein sequence ID" value="ADJ14299.1"/>
    <property type="molecule type" value="Genomic_DNA"/>
</dbReference>
<keyword evidence="10" id="KW-1185">Reference proteome</keyword>
<keyword evidence="2 5" id="KW-0812">Transmembrane</keyword>